<sequence>MALIGKIRTKGTGQVLPIERVKPALDQDLQQLAQLVKDYIIITAEKGGNHKFRKDKSGLVNTTKVSFNTDGVNIQLPSYAINIDQGRKAKIKKVPIKSLIAWIRRYRIRGRNSKGKFVKRSVSSINALAYAIQNSIYKNGIKARPFIQASIQYGEQVLVEAIDQIIVPQIITEIDFLFNK</sequence>
<evidence type="ECO:0000313" key="2">
    <source>
        <dbReference type="Proteomes" id="UP001232063"/>
    </source>
</evidence>
<keyword evidence="2" id="KW-1185">Reference proteome</keyword>
<evidence type="ECO:0000313" key="1">
    <source>
        <dbReference type="EMBL" id="MDJ1500665.1"/>
    </source>
</evidence>
<accession>A0AAE3R3E2</accession>
<name>A0AAE3R3E2_9BACT</name>
<dbReference type="AlphaFoldDB" id="A0AAE3R3E2"/>
<proteinExistence type="predicted"/>
<organism evidence="1 2">
    <name type="scientific">Xanthocytophaga agilis</name>
    <dbReference type="NCBI Taxonomy" id="3048010"/>
    <lineage>
        <taxon>Bacteria</taxon>
        <taxon>Pseudomonadati</taxon>
        <taxon>Bacteroidota</taxon>
        <taxon>Cytophagia</taxon>
        <taxon>Cytophagales</taxon>
        <taxon>Rhodocytophagaceae</taxon>
        <taxon>Xanthocytophaga</taxon>
    </lineage>
</organism>
<protein>
    <submittedName>
        <fullName evidence="1">Uncharacterized protein</fullName>
    </submittedName>
</protein>
<dbReference type="EMBL" id="JASJOU010000002">
    <property type="protein sequence ID" value="MDJ1500665.1"/>
    <property type="molecule type" value="Genomic_DNA"/>
</dbReference>
<comment type="caution">
    <text evidence="1">The sequence shown here is derived from an EMBL/GenBank/DDBJ whole genome shotgun (WGS) entry which is preliminary data.</text>
</comment>
<reference evidence="1" key="1">
    <citation type="submission" date="2023-05" db="EMBL/GenBank/DDBJ databases">
        <authorList>
            <person name="Zhang X."/>
        </authorList>
    </citation>
    <scope>NUCLEOTIDE SEQUENCE</scope>
    <source>
        <strain evidence="1">BD1B2-1</strain>
    </source>
</reference>
<dbReference type="Proteomes" id="UP001232063">
    <property type="component" value="Unassembled WGS sequence"/>
</dbReference>
<dbReference type="RefSeq" id="WP_314510189.1">
    <property type="nucleotide sequence ID" value="NZ_JASJOU010000002.1"/>
</dbReference>
<gene>
    <name evidence="1" type="ORF">QNI22_08410</name>
</gene>